<dbReference type="Proteomes" id="UP000185674">
    <property type="component" value="Chromosome"/>
</dbReference>
<dbReference type="SUPFAM" id="SSF103481">
    <property type="entry name" value="Multidrug resistance efflux transporter EmrE"/>
    <property type="match status" value="2"/>
</dbReference>
<dbReference type="eggNOG" id="COG0697">
    <property type="taxonomic scope" value="Bacteria"/>
</dbReference>
<comment type="similarity">
    <text evidence="2">Belongs to the EamA transporter family.</text>
</comment>
<sequence>MNSQFLAWLSGLIGVVIFSGSLPATRIAVMDFNPWFLTGIRAVIAGIVAMVLLKILKAKRPSKRDCGNLVYVAVGVVVGFPLFTALALQHISAAFSIVFIGLLPLSTAIFAVLRSNERPQLTFWLFSLFGSGLVILYILLDISLNTQSFFGILYMLCAIILCGFGYAEGANLAKKIGGWQVICWALVISLPVMLIVTIYNYSSEILDKLTLSGLVAVLYISIFSMLIGFFFWYYGLSKGGIASVGQLQLLQPFMGLALAAVILHEPISANMLIITAGVICCVASAKKFA</sequence>
<reference evidence="8 9" key="1">
    <citation type="submission" date="2016-08" db="EMBL/GenBank/DDBJ databases">
        <title>Complete genome sequence of Acinetobacter baylyi strain GFJ2.</title>
        <authorList>
            <person name="Tabata M."/>
            <person name="Kuboki S."/>
            <person name="Gibu N."/>
            <person name="Kinouchi Y."/>
            <person name="Vangnai A."/>
            <person name="Kasai D."/>
            <person name="Fukuda M."/>
        </authorList>
    </citation>
    <scope>NUCLEOTIDE SEQUENCE [LARGE SCALE GENOMIC DNA]</scope>
    <source>
        <strain evidence="8 9">GFJ2</strain>
    </source>
</reference>
<dbReference type="RefSeq" id="WP_076032525.1">
    <property type="nucleotide sequence ID" value="NZ_CP016896.1"/>
</dbReference>
<keyword evidence="4 6" id="KW-1133">Transmembrane helix</keyword>
<name>A0A1P8EH31_9GAMM</name>
<evidence type="ECO:0000256" key="5">
    <source>
        <dbReference type="ARBA" id="ARBA00023136"/>
    </source>
</evidence>
<dbReference type="PANTHER" id="PTHR32322:SF2">
    <property type="entry name" value="EAMA DOMAIN-CONTAINING PROTEIN"/>
    <property type="match status" value="1"/>
</dbReference>
<evidence type="ECO:0000313" key="8">
    <source>
        <dbReference type="EMBL" id="APV35511.1"/>
    </source>
</evidence>
<feature type="transmembrane region" description="Helical" evidence="6">
    <location>
        <begin position="121"/>
        <end position="140"/>
    </location>
</feature>
<dbReference type="KEGG" id="asol:BEN76_05550"/>
<dbReference type="EMBL" id="CP016896">
    <property type="protein sequence ID" value="APV35511.1"/>
    <property type="molecule type" value="Genomic_DNA"/>
</dbReference>
<comment type="subcellular location">
    <subcellularLocation>
        <location evidence="1">Membrane</location>
        <topology evidence="1">Multi-pass membrane protein</topology>
    </subcellularLocation>
</comment>
<dbReference type="PANTHER" id="PTHR32322">
    <property type="entry name" value="INNER MEMBRANE TRANSPORTER"/>
    <property type="match status" value="1"/>
</dbReference>
<feature type="transmembrane region" description="Helical" evidence="6">
    <location>
        <begin position="267"/>
        <end position="285"/>
    </location>
</feature>
<gene>
    <name evidence="8" type="ORF">BEN76_05550</name>
</gene>
<proteinExistence type="inferred from homology"/>
<dbReference type="InterPro" id="IPR050638">
    <property type="entry name" value="AA-Vitamin_Transporters"/>
</dbReference>
<evidence type="ECO:0000259" key="7">
    <source>
        <dbReference type="Pfam" id="PF00892"/>
    </source>
</evidence>
<dbReference type="AlphaFoldDB" id="A0A1P8EH31"/>
<organism evidence="8 9">
    <name type="scientific">Acinetobacter soli</name>
    <dbReference type="NCBI Taxonomy" id="487316"/>
    <lineage>
        <taxon>Bacteria</taxon>
        <taxon>Pseudomonadati</taxon>
        <taxon>Pseudomonadota</taxon>
        <taxon>Gammaproteobacteria</taxon>
        <taxon>Moraxellales</taxon>
        <taxon>Moraxellaceae</taxon>
        <taxon>Acinetobacter</taxon>
    </lineage>
</organism>
<feature type="transmembrane region" description="Helical" evidence="6">
    <location>
        <begin position="94"/>
        <end position="114"/>
    </location>
</feature>
<evidence type="ECO:0000256" key="4">
    <source>
        <dbReference type="ARBA" id="ARBA00022989"/>
    </source>
</evidence>
<feature type="domain" description="EamA" evidence="7">
    <location>
        <begin position="150"/>
        <end position="280"/>
    </location>
</feature>
<feature type="transmembrane region" description="Helical" evidence="6">
    <location>
        <begin position="68"/>
        <end position="88"/>
    </location>
</feature>
<protein>
    <submittedName>
        <fullName evidence="8">EamA family transporter</fullName>
    </submittedName>
</protein>
<dbReference type="Pfam" id="PF00892">
    <property type="entry name" value="EamA"/>
    <property type="match status" value="2"/>
</dbReference>
<feature type="transmembrane region" description="Helical" evidence="6">
    <location>
        <begin position="211"/>
        <end position="234"/>
    </location>
</feature>
<keyword evidence="5 6" id="KW-0472">Membrane</keyword>
<dbReference type="InterPro" id="IPR037185">
    <property type="entry name" value="EmrE-like"/>
</dbReference>
<evidence type="ECO:0000256" key="3">
    <source>
        <dbReference type="ARBA" id="ARBA00022692"/>
    </source>
</evidence>
<feature type="transmembrane region" description="Helical" evidence="6">
    <location>
        <begin position="146"/>
        <end position="167"/>
    </location>
</feature>
<feature type="transmembrane region" description="Helical" evidence="6">
    <location>
        <begin position="179"/>
        <end position="199"/>
    </location>
</feature>
<dbReference type="GO" id="GO:0016020">
    <property type="term" value="C:membrane"/>
    <property type="evidence" value="ECO:0007669"/>
    <property type="project" value="UniProtKB-SubCell"/>
</dbReference>
<evidence type="ECO:0000256" key="6">
    <source>
        <dbReference type="SAM" id="Phobius"/>
    </source>
</evidence>
<feature type="domain" description="EamA" evidence="7">
    <location>
        <begin position="9"/>
        <end position="130"/>
    </location>
</feature>
<evidence type="ECO:0000313" key="9">
    <source>
        <dbReference type="Proteomes" id="UP000185674"/>
    </source>
</evidence>
<evidence type="ECO:0000256" key="1">
    <source>
        <dbReference type="ARBA" id="ARBA00004141"/>
    </source>
</evidence>
<feature type="transmembrane region" description="Helical" evidence="6">
    <location>
        <begin position="34"/>
        <end position="56"/>
    </location>
</feature>
<accession>A0A1P8EH31</accession>
<dbReference type="InterPro" id="IPR000620">
    <property type="entry name" value="EamA_dom"/>
</dbReference>
<dbReference type="STRING" id="487316.BEN76_05550"/>
<evidence type="ECO:0000256" key="2">
    <source>
        <dbReference type="ARBA" id="ARBA00007362"/>
    </source>
</evidence>
<keyword evidence="3 6" id="KW-0812">Transmembrane</keyword>
<feature type="transmembrane region" description="Helical" evidence="6">
    <location>
        <begin position="241"/>
        <end position="261"/>
    </location>
</feature>